<organism evidence="1 2">
    <name type="scientific">Bradyrhizobium macuxiense</name>
    <dbReference type="NCBI Taxonomy" id="1755647"/>
    <lineage>
        <taxon>Bacteria</taxon>
        <taxon>Pseudomonadati</taxon>
        <taxon>Pseudomonadota</taxon>
        <taxon>Alphaproteobacteria</taxon>
        <taxon>Hyphomicrobiales</taxon>
        <taxon>Nitrobacteraceae</taxon>
        <taxon>Bradyrhizobium</taxon>
    </lineage>
</organism>
<gene>
    <name evidence="1" type="ORF">AS156_05120</name>
</gene>
<dbReference type="EMBL" id="LNCU01000057">
    <property type="protein sequence ID" value="KWV55993.1"/>
    <property type="molecule type" value="Genomic_DNA"/>
</dbReference>
<keyword evidence="2" id="KW-1185">Reference proteome</keyword>
<name>A0A109JVS1_9BRAD</name>
<accession>A0A109JVS1</accession>
<evidence type="ECO:0000313" key="1">
    <source>
        <dbReference type="EMBL" id="KWV55993.1"/>
    </source>
</evidence>
<sequence>MAEDDAMTRDRAEMVREIVDDLKIRARVCGLKRLARETSALYENLVAHGVPDAIVTSYFAVGLMRERLDEQRRGRSG</sequence>
<dbReference type="AlphaFoldDB" id="A0A109JVS1"/>
<protein>
    <submittedName>
        <fullName evidence="1">Uncharacterized protein</fullName>
    </submittedName>
</protein>
<dbReference type="Proteomes" id="UP000057737">
    <property type="component" value="Unassembled WGS sequence"/>
</dbReference>
<evidence type="ECO:0000313" key="2">
    <source>
        <dbReference type="Proteomes" id="UP000057737"/>
    </source>
</evidence>
<reference evidence="1 2" key="1">
    <citation type="submission" date="2015-11" db="EMBL/GenBank/DDBJ databases">
        <title>Draft Genome Sequence of the Strain BR 10303 (Bradyrhizobium sp.) isolated from nodules of Centrolobium paraense.</title>
        <authorList>
            <person name="Zelli J.E."/>
            <person name="Simoes-Araujo J.L."/>
            <person name="Barauna A.C."/>
            <person name="Silva K."/>
        </authorList>
    </citation>
    <scope>NUCLEOTIDE SEQUENCE [LARGE SCALE GENOMIC DNA]</scope>
    <source>
        <strain evidence="1 2">BR 10303</strain>
    </source>
</reference>
<proteinExistence type="predicted"/>
<comment type="caution">
    <text evidence="1">The sequence shown here is derived from an EMBL/GenBank/DDBJ whole genome shotgun (WGS) entry which is preliminary data.</text>
</comment>